<protein>
    <submittedName>
        <fullName evidence="1">Uncharacterized protein</fullName>
    </submittedName>
</protein>
<accession>A0A4R2HQ91</accession>
<dbReference type="Proteomes" id="UP000294508">
    <property type="component" value="Unassembled WGS sequence"/>
</dbReference>
<evidence type="ECO:0000313" key="2">
    <source>
        <dbReference type="Proteomes" id="UP000294508"/>
    </source>
</evidence>
<reference evidence="1 2" key="1">
    <citation type="journal article" date="2015" name="Stand. Genomic Sci.">
        <title>Genomic Encyclopedia of Bacterial and Archaeal Type Strains, Phase III: the genomes of soil and plant-associated and newly described type strains.</title>
        <authorList>
            <person name="Whitman W.B."/>
            <person name="Woyke T."/>
            <person name="Klenk H.P."/>
            <person name="Zhou Y."/>
            <person name="Lilburn T.G."/>
            <person name="Beck B.J."/>
            <person name="De Vos P."/>
            <person name="Vandamme P."/>
            <person name="Eisen J.A."/>
            <person name="Garrity G."/>
            <person name="Hugenholtz P."/>
            <person name="Kyrpides N.C."/>
        </authorList>
    </citation>
    <scope>NUCLEOTIDE SEQUENCE [LARGE SCALE GENOMIC DNA]</scope>
    <source>
        <strain evidence="1 2">VKM Ac-2572</strain>
    </source>
</reference>
<gene>
    <name evidence="1" type="ORF">EV652_103394</name>
</gene>
<dbReference type="AlphaFoldDB" id="A0A4R2HQ91"/>
<proteinExistence type="predicted"/>
<keyword evidence="2" id="KW-1185">Reference proteome</keyword>
<sequence length="169" mass="18882">MKLEGLGPLRSMNDHFNERYRDRQIEAPREIVQAFVGLIGDASLVSAAVSEYRCNRSTHPAQARWECMALAADSVFQVTGYRSGGDWFPGCDEPVQGPPAPSVFGRILPLSELSEVRLLRLVSSDAENFTCDYQLVVRGSDALAIPRPENDNGHQLHEAFAREVIRRLR</sequence>
<dbReference type="EMBL" id="SLWN01000003">
    <property type="protein sequence ID" value="TCO33393.1"/>
    <property type="molecule type" value="Genomic_DNA"/>
</dbReference>
<dbReference type="RefSeq" id="WP_132208855.1">
    <property type="nucleotide sequence ID" value="NZ_SLWN01000003.1"/>
</dbReference>
<evidence type="ECO:0000313" key="1">
    <source>
        <dbReference type="EMBL" id="TCO33393.1"/>
    </source>
</evidence>
<name>A0A4R2HQ91_9ACTN</name>
<comment type="caution">
    <text evidence="1">The sequence shown here is derived from an EMBL/GenBank/DDBJ whole genome shotgun (WGS) entry which is preliminary data.</text>
</comment>
<organism evidence="1 2">
    <name type="scientific">Kribbella steppae</name>
    <dbReference type="NCBI Taxonomy" id="2512223"/>
    <lineage>
        <taxon>Bacteria</taxon>
        <taxon>Bacillati</taxon>
        <taxon>Actinomycetota</taxon>
        <taxon>Actinomycetes</taxon>
        <taxon>Propionibacteriales</taxon>
        <taxon>Kribbellaceae</taxon>
        <taxon>Kribbella</taxon>
    </lineage>
</organism>